<reference evidence="1" key="1">
    <citation type="submission" date="2022-05" db="EMBL/GenBank/DDBJ databases">
        <title>The Musa troglodytarum L. genome provides insights into the mechanism of non-climacteric behaviour and enrichment of carotenoids.</title>
        <authorList>
            <person name="Wang J."/>
        </authorList>
    </citation>
    <scope>NUCLEOTIDE SEQUENCE</scope>
    <source>
        <tissue evidence="1">Leaf</tissue>
    </source>
</reference>
<proteinExistence type="predicted"/>
<accession>A0A9E7KAT0</accession>
<dbReference type="EMBL" id="CP097508">
    <property type="protein sequence ID" value="URE13283.1"/>
    <property type="molecule type" value="Genomic_DNA"/>
</dbReference>
<name>A0A9E7KAT0_9LILI</name>
<dbReference type="AlphaFoldDB" id="A0A9E7KAT0"/>
<evidence type="ECO:0000313" key="1">
    <source>
        <dbReference type="EMBL" id="URE13283.1"/>
    </source>
</evidence>
<dbReference type="Proteomes" id="UP001055439">
    <property type="component" value="Chromosome 6"/>
</dbReference>
<sequence length="191" mass="22161">MLESVVNGTNVNFVFLRVRGKNRRCRQERTKKECAYQQHKHRFLFLGRDDSKQTIAISSAAFAPLLLHPSPSFLADQRRRLRYATTPEASDEAHGRAVWSYSVIDSSGVVGFCSDTCGGEHKKGSGCGGGVERRFARWRRWSITRNQRQRRPQCCMQQLWSPCRHHFSCLRHWRCHCEFHVDLLLVVATER</sequence>
<keyword evidence="2" id="KW-1185">Reference proteome</keyword>
<feature type="non-terminal residue" evidence="1">
    <location>
        <position position="191"/>
    </location>
</feature>
<evidence type="ECO:0000313" key="2">
    <source>
        <dbReference type="Proteomes" id="UP001055439"/>
    </source>
</evidence>
<protein>
    <submittedName>
        <fullName evidence="1">Uncharacterized protein</fullName>
    </submittedName>
</protein>
<gene>
    <name evidence="1" type="ORF">MUK42_23211</name>
</gene>
<organism evidence="1 2">
    <name type="scientific">Musa troglodytarum</name>
    <name type="common">fe'i banana</name>
    <dbReference type="NCBI Taxonomy" id="320322"/>
    <lineage>
        <taxon>Eukaryota</taxon>
        <taxon>Viridiplantae</taxon>
        <taxon>Streptophyta</taxon>
        <taxon>Embryophyta</taxon>
        <taxon>Tracheophyta</taxon>
        <taxon>Spermatophyta</taxon>
        <taxon>Magnoliopsida</taxon>
        <taxon>Liliopsida</taxon>
        <taxon>Zingiberales</taxon>
        <taxon>Musaceae</taxon>
        <taxon>Musa</taxon>
    </lineage>
</organism>